<evidence type="ECO:0000313" key="11">
    <source>
        <dbReference type="Proteomes" id="UP000198312"/>
    </source>
</evidence>
<keyword evidence="3" id="KW-0805">Transcription regulation</keyword>
<feature type="domain" description="PTS EIIB type-2" evidence="8">
    <location>
        <begin position="430"/>
        <end position="521"/>
    </location>
</feature>
<evidence type="ECO:0000256" key="6">
    <source>
        <dbReference type="SAM" id="Coils"/>
    </source>
</evidence>
<dbReference type="Proteomes" id="UP000198312">
    <property type="component" value="Chromosome"/>
</dbReference>
<dbReference type="InterPro" id="IPR007737">
    <property type="entry name" value="Mga_HTH"/>
</dbReference>
<protein>
    <submittedName>
        <fullName evidence="10">PTS fructose transporter subunit IIA</fullName>
    </submittedName>
</protein>
<accession>A0A220U747</accession>
<keyword evidence="5" id="KW-0804">Transcription</keyword>
<dbReference type="KEGG" id="vil:CFK37_17770"/>
<dbReference type="Gene3D" id="3.40.930.10">
    <property type="entry name" value="Mannitol-specific EII, Chain A"/>
    <property type="match status" value="1"/>
</dbReference>
<dbReference type="InterPro" id="IPR036095">
    <property type="entry name" value="PTS_EIIB-like_sf"/>
</dbReference>
<feature type="coiled-coil region" evidence="6">
    <location>
        <begin position="247"/>
        <end position="274"/>
    </location>
</feature>
<dbReference type="EMBL" id="CP022315">
    <property type="protein sequence ID" value="ASK63875.1"/>
    <property type="molecule type" value="Genomic_DNA"/>
</dbReference>
<dbReference type="InterPro" id="IPR036388">
    <property type="entry name" value="WH-like_DNA-bd_sf"/>
</dbReference>
<dbReference type="PROSITE" id="PS51094">
    <property type="entry name" value="PTS_EIIA_TYPE_2"/>
    <property type="match status" value="1"/>
</dbReference>
<dbReference type="Pfam" id="PF00874">
    <property type="entry name" value="PRD"/>
    <property type="match status" value="2"/>
</dbReference>
<dbReference type="InterPro" id="IPR013011">
    <property type="entry name" value="PTS_EIIB_2"/>
</dbReference>
<keyword evidence="4" id="KW-0010">Activator</keyword>
<dbReference type="Pfam" id="PF05043">
    <property type="entry name" value="Mga"/>
    <property type="match status" value="1"/>
</dbReference>
<dbReference type="InterPro" id="IPR011608">
    <property type="entry name" value="PRD"/>
</dbReference>
<dbReference type="InterPro" id="IPR013196">
    <property type="entry name" value="HTH_11"/>
</dbReference>
<evidence type="ECO:0000259" key="8">
    <source>
        <dbReference type="PROSITE" id="PS51099"/>
    </source>
</evidence>
<dbReference type="InterPro" id="IPR050661">
    <property type="entry name" value="BglG_antiterminators"/>
</dbReference>
<dbReference type="GO" id="GO:0006355">
    <property type="term" value="P:regulation of DNA-templated transcription"/>
    <property type="evidence" value="ECO:0007669"/>
    <property type="project" value="InterPro"/>
</dbReference>
<dbReference type="CDD" id="cd00211">
    <property type="entry name" value="PTS_IIA_fru"/>
    <property type="match status" value="1"/>
</dbReference>
<keyword evidence="1" id="KW-0808">Transferase</keyword>
<dbReference type="GO" id="GO:0009401">
    <property type="term" value="P:phosphoenolpyruvate-dependent sugar phosphotransferase system"/>
    <property type="evidence" value="ECO:0007669"/>
    <property type="project" value="InterPro"/>
</dbReference>
<evidence type="ECO:0000256" key="5">
    <source>
        <dbReference type="ARBA" id="ARBA00023163"/>
    </source>
</evidence>
<evidence type="ECO:0000256" key="1">
    <source>
        <dbReference type="ARBA" id="ARBA00022679"/>
    </source>
</evidence>
<dbReference type="SUPFAM" id="SSF55804">
    <property type="entry name" value="Phoshotransferase/anion transport protein"/>
    <property type="match status" value="1"/>
</dbReference>
<evidence type="ECO:0000259" key="7">
    <source>
        <dbReference type="PROSITE" id="PS51094"/>
    </source>
</evidence>
<dbReference type="SUPFAM" id="SSF63520">
    <property type="entry name" value="PTS-regulatory domain, PRD"/>
    <property type="match status" value="2"/>
</dbReference>
<dbReference type="GO" id="GO:0008982">
    <property type="term" value="F:protein-N(PI)-phosphohistidine-sugar phosphotransferase activity"/>
    <property type="evidence" value="ECO:0007669"/>
    <property type="project" value="InterPro"/>
</dbReference>
<evidence type="ECO:0000259" key="9">
    <source>
        <dbReference type="PROSITE" id="PS51372"/>
    </source>
</evidence>
<dbReference type="InterPro" id="IPR036390">
    <property type="entry name" value="WH_DNA-bd_sf"/>
</dbReference>
<keyword evidence="2" id="KW-0677">Repeat</keyword>
<evidence type="ECO:0000256" key="4">
    <source>
        <dbReference type="ARBA" id="ARBA00023159"/>
    </source>
</evidence>
<proteinExistence type="predicted"/>
<dbReference type="PROSITE" id="PS51099">
    <property type="entry name" value="PTS_EIIB_TYPE_2"/>
    <property type="match status" value="1"/>
</dbReference>
<keyword evidence="6" id="KW-0175">Coiled coil</keyword>
<dbReference type="Gene3D" id="1.10.1790.10">
    <property type="entry name" value="PRD domain"/>
    <property type="match status" value="2"/>
</dbReference>
<dbReference type="PANTHER" id="PTHR30185:SF13">
    <property type="entry name" value="LICABCH OPERON REGULATOR-RELATED"/>
    <property type="match status" value="1"/>
</dbReference>
<dbReference type="InterPro" id="IPR002178">
    <property type="entry name" value="PTS_EIIA_type-2_dom"/>
</dbReference>
<dbReference type="PANTHER" id="PTHR30185">
    <property type="entry name" value="CRYPTIC BETA-GLUCOSIDE BGL OPERON ANTITERMINATOR"/>
    <property type="match status" value="1"/>
</dbReference>
<evidence type="ECO:0000256" key="2">
    <source>
        <dbReference type="ARBA" id="ARBA00022737"/>
    </source>
</evidence>
<feature type="domain" description="PRD" evidence="9">
    <location>
        <begin position="318"/>
        <end position="425"/>
    </location>
</feature>
<dbReference type="Pfam" id="PF00359">
    <property type="entry name" value="PTS_EIIA_2"/>
    <property type="match status" value="1"/>
</dbReference>
<dbReference type="InterPro" id="IPR036634">
    <property type="entry name" value="PRD_sf"/>
</dbReference>
<feature type="domain" description="PRD" evidence="9">
    <location>
        <begin position="205"/>
        <end position="310"/>
    </location>
</feature>
<dbReference type="Gene3D" id="3.40.50.2300">
    <property type="match status" value="1"/>
</dbReference>
<dbReference type="Gene3D" id="1.10.10.10">
    <property type="entry name" value="Winged helix-like DNA-binding domain superfamily/Winged helix DNA-binding domain"/>
    <property type="match status" value="2"/>
</dbReference>
<keyword evidence="11" id="KW-1185">Reference proteome</keyword>
<dbReference type="SUPFAM" id="SSF46785">
    <property type="entry name" value="Winged helix' DNA-binding domain"/>
    <property type="match status" value="1"/>
</dbReference>
<sequence length="661" mass="76352">MMKVGNLSYNITNLLTNGVSEMNSRWKEIIQILKTATEPMTSSQLSIDLQVSSKTVRNDIKELNLLLHKNNMQIESHRGKGYKLEIKDENRFNQFLQQYIQEVRKIIPDEPTERVTFLVERLLLESNYVKMEDLADELYVSRSTLQSDLKSVRYIFKLYDLSLDQRPNYGIKIIGNEAQIRFCISEYIFNQRPISIAENSDWISILSKNELNIIRNSILTQLRKHNIIISDISLQNLITHLAIACKRIRDNNQVEIAIEELDEIKENKEFAVAKEIMRDIESGLSVCFSVNEVFYLAIHLQGTKLINSDTEKERIKSVIDQEIVNLVKEMIKRIDEKYHFNLSGDDELLLHLSLHLKPAISRYKYQMNIRNPMLSEIKKQYPASFEAALIGIEVLNEKYNIFVNEHEIAYISLHIEAAQERLRKSTANINRCLIVCASGLGSAQLLSYKLKAKFEDTLDIIGTTEYYNLSNFPLNNISFVITTVPIKIDLPVPVIHIGTILGDNDVNKINRIISTDKSIIDQYLHERFTFLNQDFETPDQVIKFLGNKLIKAGTAGDDYIDSVMERERYSPTSFGNLVAIPHPLEPKTDFTFWSIVTLNNPIQWGEKLVQVVFLLNVNKAKENDLKAMFRSLVKLVDNRNLVHQLLDCKSYQQFLDRIGKL</sequence>
<gene>
    <name evidence="10" type="ORF">CFK37_17770</name>
</gene>
<evidence type="ECO:0000256" key="3">
    <source>
        <dbReference type="ARBA" id="ARBA00023015"/>
    </source>
</evidence>
<dbReference type="SUPFAM" id="SSF52794">
    <property type="entry name" value="PTS system IIB component-like"/>
    <property type="match status" value="1"/>
</dbReference>
<dbReference type="AlphaFoldDB" id="A0A220U747"/>
<evidence type="ECO:0000313" key="10">
    <source>
        <dbReference type="EMBL" id="ASK63875.1"/>
    </source>
</evidence>
<name>A0A220U747_9BACI</name>
<reference evidence="10 11" key="1">
    <citation type="submission" date="2017-07" db="EMBL/GenBank/DDBJ databases">
        <title>Virgibacillus sp. LM2416.</title>
        <authorList>
            <person name="Tak E.J."/>
            <person name="Bae J.-W."/>
        </authorList>
    </citation>
    <scope>NUCLEOTIDE SEQUENCE [LARGE SCALE GENOMIC DNA]</scope>
    <source>
        <strain evidence="10 11">LM2416</strain>
    </source>
</reference>
<dbReference type="Pfam" id="PF08279">
    <property type="entry name" value="HTH_11"/>
    <property type="match status" value="1"/>
</dbReference>
<dbReference type="InterPro" id="IPR016152">
    <property type="entry name" value="PTrfase/Anion_transptr"/>
</dbReference>
<dbReference type="CDD" id="cd05568">
    <property type="entry name" value="PTS_IIB_bgl_like"/>
    <property type="match status" value="1"/>
</dbReference>
<dbReference type="PROSITE" id="PS51372">
    <property type="entry name" value="PRD_2"/>
    <property type="match status" value="2"/>
</dbReference>
<organism evidence="10 11">
    <name type="scientific">Virgibacillus phasianinus</name>
    <dbReference type="NCBI Taxonomy" id="2017483"/>
    <lineage>
        <taxon>Bacteria</taxon>
        <taxon>Bacillati</taxon>
        <taxon>Bacillota</taxon>
        <taxon>Bacilli</taxon>
        <taxon>Bacillales</taxon>
        <taxon>Bacillaceae</taxon>
        <taxon>Virgibacillus</taxon>
    </lineage>
</organism>
<feature type="domain" description="PTS EIIA type-2" evidence="7">
    <location>
        <begin position="522"/>
        <end position="661"/>
    </location>
</feature>